<accession>A0A2D1QIY6</accession>
<protein>
    <submittedName>
        <fullName evidence="1">Uncharacterized protein</fullName>
    </submittedName>
</protein>
<organism evidence="1 2">
    <name type="scientific">Aeromonas salmonicida subsp. pectinolytica 34mel</name>
    <dbReference type="NCBI Taxonomy" id="1324960"/>
    <lineage>
        <taxon>Bacteria</taxon>
        <taxon>Pseudomonadati</taxon>
        <taxon>Pseudomonadota</taxon>
        <taxon>Gammaproteobacteria</taxon>
        <taxon>Aeromonadales</taxon>
        <taxon>Aeromonadaceae</taxon>
        <taxon>Aeromonas</taxon>
    </lineage>
</organism>
<reference evidence="2" key="1">
    <citation type="journal article" date="2018" name="BMC Genomics">
        <title>The complete and fully assembled genome sequence of Aeromonas salmonicida subsp. pectinolytica and its comparative analysis with other Aeromonas species: investigation of the mobilome in environmental and pathogenic strains.</title>
        <authorList>
            <person name="Pfeiffer F."/>
            <person name="Zamora-Lagos M.A."/>
            <person name="Blettinger M."/>
            <person name="Yeroslaviz A."/>
            <person name="Dahl A."/>
            <person name="Gruber S."/>
            <person name="Habermann B.H."/>
        </authorList>
    </citation>
    <scope>NUCLEOTIDE SEQUENCE [LARGE SCALE GENOMIC DNA]</scope>
    <source>
        <strain evidence="2">34mel</strain>
    </source>
</reference>
<dbReference type="Proteomes" id="UP000222916">
    <property type="component" value="Chromosome"/>
</dbReference>
<name>A0A2D1QIY6_AERSA</name>
<dbReference type="AlphaFoldDB" id="A0A2D1QIY6"/>
<evidence type="ECO:0000313" key="1">
    <source>
        <dbReference type="EMBL" id="ATP10237.1"/>
    </source>
</evidence>
<proteinExistence type="predicted"/>
<sequence length="85" mass="9581">MGPSSICLTVPEHGMGMAQRGIIREACTRSQPPNIWRRRPSPRLRHGIHALLLPPAGCINKIFYRSGLPQNHRPRPRQIKDLGRG</sequence>
<gene>
    <name evidence="1" type="ORF">Asalp_31290</name>
</gene>
<evidence type="ECO:0000313" key="2">
    <source>
        <dbReference type="Proteomes" id="UP000222916"/>
    </source>
</evidence>
<dbReference type="EMBL" id="CP022426">
    <property type="protein sequence ID" value="ATP10237.1"/>
    <property type="molecule type" value="Genomic_DNA"/>
</dbReference>